<dbReference type="AlphaFoldDB" id="A0A8H7AIC4"/>
<sequence length="93" mass="10519">MKAVNYQGPYKLKVEEVTKSIRCDCQGDYCWYLDSLTQLEQKPIVAWYEGRTAAEPGIAFGETYPAQCAADQGDYLFTLPELVSELSFFISMS</sequence>
<protein>
    <submittedName>
        <fullName evidence="1">Uncharacterized protein</fullName>
    </submittedName>
</protein>
<organism evidence="1 2">
    <name type="scientific">Endocarpon pusillum</name>
    <dbReference type="NCBI Taxonomy" id="364733"/>
    <lineage>
        <taxon>Eukaryota</taxon>
        <taxon>Fungi</taxon>
        <taxon>Dikarya</taxon>
        <taxon>Ascomycota</taxon>
        <taxon>Pezizomycotina</taxon>
        <taxon>Eurotiomycetes</taxon>
        <taxon>Chaetothyriomycetidae</taxon>
        <taxon>Verrucariales</taxon>
        <taxon>Verrucariaceae</taxon>
        <taxon>Endocarpon</taxon>
    </lineage>
</organism>
<keyword evidence="2" id="KW-1185">Reference proteome</keyword>
<gene>
    <name evidence="1" type="ORF">GJ744_009071</name>
</gene>
<evidence type="ECO:0000313" key="1">
    <source>
        <dbReference type="EMBL" id="KAF7508679.1"/>
    </source>
</evidence>
<accession>A0A8H7AIC4</accession>
<dbReference type="EMBL" id="JAACFV010000051">
    <property type="protein sequence ID" value="KAF7508679.1"/>
    <property type="molecule type" value="Genomic_DNA"/>
</dbReference>
<dbReference type="Proteomes" id="UP000606974">
    <property type="component" value="Unassembled WGS sequence"/>
</dbReference>
<comment type="caution">
    <text evidence="1">The sequence shown here is derived from an EMBL/GenBank/DDBJ whole genome shotgun (WGS) entry which is preliminary data.</text>
</comment>
<reference evidence="1" key="1">
    <citation type="submission" date="2020-02" db="EMBL/GenBank/DDBJ databases">
        <authorList>
            <person name="Palmer J.M."/>
        </authorList>
    </citation>
    <scope>NUCLEOTIDE SEQUENCE</scope>
    <source>
        <strain evidence="1">EPUS1.4</strain>
        <tissue evidence="1">Thallus</tissue>
    </source>
</reference>
<evidence type="ECO:0000313" key="2">
    <source>
        <dbReference type="Proteomes" id="UP000606974"/>
    </source>
</evidence>
<proteinExistence type="predicted"/>
<name>A0A8H7AIC4_9EURO</name>